<dbReference type="Proteomes" id="UP000280104">
    <property type="component" value="Chromosome II"/>
</dbReference>
<feature type="compositionally biased region" description="Low complexity" evidence="1">
    <location>
        <begin position="294"/>
        <end position="305"/>
    </location>
</feature>
<evidence type="ECO:0000313" key="2">
    <source>
        <dbReference type="EMBL" id="SPT18656.1"/>
    </source>
</evidence>
<feature type="region of interest" description="Disordered" evidence="1">
    <location>
        <begin position="280"/>
        <end position="309"/>
    </location>
</feature>
<dbReference type="Gramene" id="TraesLAC2D03G01164150.1">
    <property type="protein sequence ID" value="TraesLAC2D03G01164150.1.CDS1"/>
    <property type="gene ID" value="TraesLAC2D03G01164150"/>
</dbReference>
<feature type="region of interest" description="Disordered" evidence="1">
    <location>
        <begin position="150"/>
        <end position="186"/>
    </location>
</feature>
<gene>
    <name evidence="2" type="ORF">CAMPLR22A2D_LOCUS3268</name>
</gene>
<accession>A0A7H4LJ68</accession>
<dbReference type="Gramene" id="TraesJUL2D03G01218910.1">
    <property type="protein sequence ID" value="TraesJUL2D03G01218910.1.CDS1"/>
    <property type="gene ID" value="TraesJUL2D03G01218910"/>
</dbReference>
<dbReference type="Gramene" id="TraesMAC2D03G01210520.1">
    <property type="protein sequence ID" value="TraesMAC2D03G01210520.1.CDS1"/>
    <property type="gene ID" value="TraesMAC2D03G01210520"/>
</dbReference>
<feature type="region of interest" description="Disordered" evidence="1">
    <location>
        <begin position="1"/>
        <end position="53"/>
    </location>
</feature>
<feature type="compositionally biased region" description="Basic and acidic residues" evidence="1">
    <location>
        <begin position="282"/>
        <end position="293"/>
    </location>
</feature>
<proteinExistence type="predicted"/>
<name>A0A7H4LJ68_WHEAT</name>
<feature type="compositionally biased region" description="Pro residues" evidence="1">
    <location>
        <begin position="171"/>
        <end position="185"/>
    </location>
</feature>
<dbReference type="EMBL" id="LS480641">
    <property type="protein sequence ID" value="SPT18656.1"/>
    <property type="molecule type" value="Genomic_DNA"/>
</dbReference>
<reference evidence="2 3" key="1">
    <citation type="submission" date="2018-05" db="EMBL/GenBank/DDBJ databases">
        <authorList>
            <person name="Thind KAUR A."/>
        </authorList>
    </citation>
    <scope>NUCLEOTIDE SEQUENCE [LARGE SCALE GENOMIC DNA]</scope>
</reference>
<evidence type="ECO:0000256" key="1">
    <source>
        <dbReference type="SAM" id="MobiDB-lite"/>
    </source>
</evidence>
<feature type="compositionally biased region" description="Basic residues" evidence="1">
    <location>
        <begin position="1"/>
        <end position="11"/>
    </location>
</feature>
<protein>
    <submittedName>
        <fullName evidence="2">Uncharacterized protein</fullName>
    </submittedName>
</protein>
<organism evidence="2 3">
    <name type="scientific">Triticum aestivum</name>
    <name type="common">Wheat</name>
    <dbReference type="NCBI Taxonomy" id="4565"/>
    <lineage>
        <taxon>Eukaryota</taxon>
        <taxon>Viridiplantae</taxon>
        <taxon>Streptophyta</taxon>
        <taxon>Embryophyta</taxon>
        <taxon>Tracheophyta</taxon>
        <taxon>Spermatophyta</taxon>
        <taxon>Magnoliopsida</taxon>
        <taxon>Liliopsida</taxon>
        <taxon>Poales</taxon>
        <taxon>Poaceae</taxon>
        <taxon>BOP clade</taxon>
        <taxon>Pooideae</taxon>
        <taxon>Triticodae</taxon>
        <taxon>Triticeae</taxon>
        <taxon>Triticinae</taxon>
        <taxon>Triticum</taxon>
    </lineage>
</organism>
<dbReference type="Gramene" id="TraesLDM2D03G01213370.1">
    <property type="protein sequence ID" value="TraesLDM2D03G01213370.1.CDS1"/>
    <property type="gene ID" value="TraesLDM2D03G01213370"/>
</dbReference>
<sequence length="332" mass="37347">MGLWNHGRKGKHDREAGSSSGRRRGSVKEEAASPPCRAPAPAPFTISPRAAGERDRQYLNADVCRRYWETRTPVPWSDIHLPNNWHLSADRVPIPPVPTSDRARREEIERCRRLLPDDLFYDDRYAPDSVLWDTWLRDEHDVRRASFFAGTSSGPRREVRGRTRVSGLTPTPSPSPSLSPPPPPRMTAEEEARLMQRVMEDSMKTHNERQWPGLEETMALFAAGDAVIPELKMVRAEEAMEEEPLAVFHPGLMGQQWSWSCTAPEMADAVGGVNWCPTLPRSPEREASPHEEVVQAPPAFQPAPVYHAPPAHLWTPPDYVDLVNDDDDTGGH</sequence>
<dbReference type="Gramene" id="TraesSTA2D03G01201380.1">
    <property type="protein sequence ID" value="TraesSTA2D03G01201380.1.CDS1"/>
    <property type="gene ID" value="TraesSTA2D03G01201380"/>
</dbReference>
<dbReference type="Gramene" id="TraesSYM2D03G01227790.1">
    <property type="protein sequence ID" value="TraesSYM2D03G01227790.1.CDS1"/>
    <property type="gene ID" value="TraesSYM2D03G01227790"/>
</dbReference>
<dbReference type="Gramene" id="TraesARI2D03G01228790.1">
    <property type="protein sequence ID" value="TraesARI2D03G01228790.1.CDS1"/>
    <property type="gene ID" value="TraesARI2D03G01228790"/>
</dbReference>
<dbReference type="AlphaFoldDB" id="A0A7H4LJ68"/>
<evidence type="ECO:0000313" key="3">
    <source>
        <dbReference type="Proteomes" id="UP000280104"/>
    </source>
</evidence>
<dbReference type="Gramene" id="TraesJAG2D03G01218760.1">
    <property type="protein sequence ID" value="TraesJAG2D03G01218760.1.CDS1"/>
    <property type="gene ID" value="TraesJAG2D03G01218760"/>
</dbReference>